<evidence type="ECO:0000313" key="1">
    <source>
        <dbReference type="EMBL" id="OXU16944.1"/>
    </source>
</evidence>
<proteinExistence type="predicted"/>
<protein>
    <submittedName>
        <fullName evidence="1">Uncharacterized protein</fullName>
    </submittedName>
</protein>
<accession>A0A232EF37</accession>
<evidence type="ECO:0000313" key="2">
    <source>
        <dbReference type="Proteomes" id="UP000215335"/>
    </source>
</evidence>
<gene>
    <name evidence="1" type="ORF">TSAR_013097</name>
</gene>
<organism evidence="1 2">
    <name type="scientific">Trichomalopsis sarcophagae</name>
    <dbReference type="NCBI Taxonomy" id="543379"/>
    <lineage>
        <taxon>Eukaryota</taxon>
        <taxon>Metazoa</taxon>
        <taxon>Ecdysozoa</taxon>
        <taxon>Arthropoda</taxon>
        <taxon>Hexapoda</taxon>
        <taxon>Insecta</taxon>
        <taxon>Pterygota</taxon>
        <taxon>Neoptera</taxon>
        <taxon>Endopterygota</taxon>
        <taxon>Hymenoptera</taxon>
        <taxon>Apocrita</taxon>
        <taxon>Proctotrupomorpha</taxon>
        <taxon>Chalcidoidea</taxon>
        <taxon>Pteromalidae</taxon>
        <taxon>Pteromalinae</taxon>
        <taxon>Trichomalopsis</taxon>
    </lineage>
</organism>
<sequence>MTHESAFVSPRIYHVPSGILFFCAKPIFTNIDKYPGRKQNQLIKPLMKRERNRACGR</sequence>
<reference evidence="1 2" key="1">
    <citation type="journal article" date="2017" name="Curr. Biol.">
        <title>The Evolution of Venom by Co-option of Single-Copy Genes.</title>
        <authorList>
            <person name="Martinson E.O."/>
            <person name="Mrinalini"/>
            <person name="Kelkar Y.D."/>
            <person name="Chang C.H."/>
            <person name="Werren J.H."/>
        </authorList>
    </citation>
    <scope>NUCLEOTIDE SEQUENCE [LARGE SCALE GENOMIC DNA]</scope>
    <source>
        <strain evidence="1 2">Alberta</strain>
        <tissue evidence="1">Whole body</tissue>
    </source>
</reference>
<dbReference type="Proteomes" id="UP000215335">
    <property type="component" value="Unassembled WGS sequence"/>
</dbReference>
<dbReference type="EMBL" id="NNAY01005150">
    <property type="protein sequence ID" value="OXU16944.1"/>
    <property type="molecule type" value="Genomic_DNA"/>
</dbReference>
<keyword evidence="2" id="KW-1185">Reference proteome</keyword>
<dbReference type="AlphaFoldDB" id="A0A232EF37"/>
<comment type="caution">
    <text evidence="1">The sequence shown here is derived from an EMBL/GenBank/DDBJ whole genome shotgun (WGS) entry which is preliminary data.</text>
</comment>
<name>A0A232EF37_9HYME</name>